<evidence type="ECO:0000256" key="3">
    <source>
        <dbReference type="ARBA" id="ARBA00022723"/>
    </source>
</evidence>
<name>A0ABT1MA47_9MYCO</name>
<reference evidence="8 9" key="1">
    <citation type="submission" date="2022-06" db="EMBL/GenBank/DDBJ databases">
        <title>Mycolicibacterium sp. CAU 1645 isolated from seawater.</title>
        <authorList>
            <person name="Kim W."/>
        </authorList>
    </citation>
    <scope>NUCLEOTIDE SEQUENCE [LARGE SCALE GENOMIC DNA]</scope>
    <source>
        <strain evidence="8 9">CAU 1645</strain>
    </source>
</reference>
<organism evidence="8 9">
    <name type="scientific">Mycolicibacterium arenosum</name>
    <dbReference type="NCBI Taxonomy" id="2952157"/>
    <lineage>
        <taxon>Bacteria</taxon>
        <taxon>Bacillati</taxon>
        <taxon>Actinomycetota</taxon>
        <taxon>Actinomycetes</taxon>
        <taxon>Mycobacteriales</taxon>
        <taxon>Mycobacteriaceae</taxon>
        <taxon>Mycolicibacterium</taxon>
    </lineage>
</organism>
<dbReference type="SUPFAM" id="SSF56014">
    <property type="entry name" value="Nitrite and sulphite reductase 4Fe-4S domain-like"/>
    <property type="match status" value="2"/>
</dbReference>
<keyword evidence="2" id="KW-0349">Heme</keyword>
<dbReference type="EMBL" id="JANDBD010000014">
    <property type="protein sequence ID" value="MCP9276038.1"/>
    <property type="molecule type" value="Genomic_DNA"/>
</dbReference>
<keyword evidence="4 8" id="KW-0560">Oxidoreductase</keyword>
<dbReference type="PANTHER" id="PTHR32439">
    <property type="entry name" value="FERREDOXIN--NITRITE REDUCTASE, CHLOROPLASTIC"/>
    <property type="match status" value="1"/>
</dbReference>
<dbReference type="GO" id="GO:0043818">
    <property type="term" value="F:precorrin-3B synthase activity"/>
    <property type="evidence" value="ECO:0007669"/>
    <property type="project" value="UniProtKB-EC"/>
</dbReference>
<dbReference type="EC" id="1.14.13.83" evidence="8"/>
<proteinExistence type="predicted"/>
<evidence type="ECO:0000256" key="5">
    <source>
        <dbReference type="ARBA" id="ARBA00023004"/>
    </source>
</evidence>
<evidence type="ECO:0000256" key="6">
    <source>
        <dbReference type="ARBA" id="ARBA00023014"/>
    </source>
</evidence>
<sequence>MTRIRDDDACPGALQVHQAADGALARIRLPGGMITPEQLTALARVATEFGSSAMELTSRGNIQLRALTQPEEVAAAVAAAGLLPSVTHERVRNVVASPLSGRRGGLGDVRPLVTALDEAIRADAALADLPGRFWFSLDDGSGDVSGLEADVGVHLMGSDHAALLVAGVDTGVRVAVADAVATLVAVATEFLTLRGSAWRAAELAEPARLIRGLEPVAEPGATWSPVTRPPVGWIEQADGRIALGAAVPLGVLQARVAEFLAAPATPLVVTPWRSVLLCDLDEGVADTALRVLAPLGLVFDENSPWLDVSACTGSPGCASSIADVRHDAAQAARQPTDTHLHFVGCERACGSPPVGDVMVATADGYERRRT</sequence>
<dbReference type="InterPro" id="IPR036136">
    <property type="entry name" value="Nit/Sulf_reduc_fer-like_dom_sf"/>
</dbReference>
<evidence type="ECO:0000313" key="9">
    <source>
        <dbReference type="Proteomes" id="UP001651690"/>
    </source>
</evidence>
<keyword evidence="6" id="KW-0411">Iron-sulfur</keyword>
<evidence type="ECO:0000256" key="4">
    <source>
        <dbReference type="ARBA" id="ARBA00023002"/>
    </source>
</evidence>
<dbReference type="Gene3D" id="3.90.480.10">
    <property type="entry name" value="Sulfite Reductase Hemoprotein,Domain 2"/>
    <property type="match status" value="1"/>
</dbReference>
<dbReference type="Proteomes" id="UP001651690">
    <property type="component" value="Unassembled WGS sequence"/>
</dbReference>
<dbReference type="NCBIfam" id="TIGR02435">
    <property type="entry name" value="CobG"/>
    <property type="match status" value="1"/>
</dbReference>
<feature type="domain" description="Nitrite/Sulfite reductase ferredoxin-like" evidence="7">
    <location>
        <begin position="21"/>
        <end position="67"/>
    </location>
</feature>
<dbReference type="Gene3D" id="3.30.413.10">
    <property type="entry name" value="Sulfite Reductase Hemoprotein, domain 1"/>
    <property type="match status" value="2"/>
</dbReference>
<gene>
    <name evidence="8" type="primary">cobG</name>
    <name evidence="8" type="ORF">NM203_28015</name>
</gene>
<evidence type="ECO:0000256" key="1">
    <source>
        <dbReference type="ARBA" id="ARBA00022485"/>
    </source>
</evidence>
<dbReference type="InterPro" id="IPR045854">
    <property type="entry name" value="NO2/SO3_Rdtase_4Fe4S_sf"/>
</dbReference>
<evidence type="ECO:0000313" key="8">
    <source>
        <dbReference type="EMBL" id="MCP9276038.1"/>
    </source>
</evidence>
<keyword evidence="3" id="KW-0479">Metal-binding</keyword>
<dbReference type="Pfam" id="PF03460">
    <property type="entry name" value="NIR_SIR_ferr"/>
    <property type="match status" value="1"/>
</dbReference>
<keyword evidence="1" id="KW-0004">4Fe-4S</keyword>
<keyword evidence="9" id="KW-1185">Reference proteome</keyword>
<dbReference type="InterPro" id="IPR012798">
    <property type="entry name" value="Cbl_synth_CobG-like"/>
</dbReference>
<keyword evidence="5" id="KW-0408">Iron</keyword>
<dbReference type="PANTHER" id="PTHR32439:SF9">
    <property type="entry name" value="BLR3264 PROTEIN"/>
    <property type="match status" value="1"/>
</dbReference>
<evidence type="ECO:0000259" key="7">
    <source>
        <dbReference type="Pfam" id="PF03460"/>
    </source>
</evidence>
<dbReference type="InterPro" id="IPR051329">
    <property type="entry name" value="NIR_SIR_4Fe-4S"/>
</dbReference>
<dbReference type="RefSeq" id="WP_255063891.1">
    <property type="nucleotide sequence ID" value="NZ_JANDBD010000014.1"/>
</dbReference>
<evidence type="ECO:0000256" key="2">
    <source>
        <dbReference type="ARBA" id="ARBA00022617"/>
    </source>
</evidence>
<dbReference type="InterPro" id="IPR005117">
    <property type="entry name" value="NiRdtase/SiRdtase_haem-b_fer"/>
</dbReference>
<accession>A0ABT1MA47</accession>
<dbReference type="SUPFAM" id="SSF55124">
    <property type="entry name" value="Nitrite/Sulfite reductase N-terminal domain-like"/>
    <property type="match status" value="2"/>
</dbReference>
<protein>
    <submittedName>
        <fullName evidence="8">Precorrin-3B synthase</fullName>
        <ecNumber evidence="8">1.14.13.83</ecNumber>
    </submittedName>
</protein>
<comment type="caution">
    <text evidence="8">The sequence shown here is derived from an EMBL/GenBank/DDBJ whole genome shotgun (WGS) entry which is preliminary data.</text>
</comment>